<feature type="compositionally biased region" description="Polar residues" evidence="1">
    <location>
        <begin position="1"/>
        <end position="15"/>
    </location>
</feature>
<dbReference type="AlphaFoldDB" id="J6EPH2"/>
<dbReference type="GeneID" id="25988665"/>
<dbReference type="Proteomes" id="UP000002748">
    <property type="component" value="Unassembled WGS sequence"/>
</dbReference>
<protein>
    <submittedName>
        <fullName evidence="2">Uncharacterized protein</fullName>
    </submittedName>
</protein>
<feature type="compositionally biased region" description="Pro residues" evidence="1">
    <location>
        <begin position="52"/>
        <end position="63"/>
    </location>
</feature>
<dbReference type="EMBL" id="ALBS01000297">
    <property type="protein sequence ID" value="EJT46324.1"/>
    <property type="molecule type" value="Genomic_DNA"/>
</dbReference>
<dbReference type="KEGG" id="tasa:A1Q1_05153"/>
<dbReference type="RefSeq" id="XP_014177435.1">
    <property type="nucleotide sequence ID" value="XM_014321960.1"/>
</dbReference>
<evidence type="ECO:0000313" key="3">
    <source>
        <dbReference type="Proteomes" id="UP000002748"/>
    </source>
</evidence>
<gene>
    <name evidence="2" type="ORF">A1Q1_05153</name>
</gene>
<organism evidence="2 3">
    <name type="scientific">Trichosporon asahii var. asahii (strain ATCC 90039 / CBS 2479 / JCM 2466 / KCTC 7840 / NBRC 103889/ NCYC 2677 / UAMH 7654)</name>
    <name type="common">Yeast</name>
    <dbReference type="NCBI Taxonomy" id="1186058"/>
    <lineage>
        <taxon>Eukaryota</taxon>
        <taxon>Fungi</taxon>
        <taxon>Dikarya</taxon>
        <taxon>Basidiomycota</taxon>
        <taxon>Agaricomycotina</taxon>
        <taxon>Tremellomycetes</taxon>
        <taxon>Trichosporonales</taxon>
        <taxon>Trichosporonaceae</taxon>
        <taxon>Trichosporon</taxon>
    </lineage>
</organism>
<sequence>MNRSCPNGNGISRSPSPEPSLPDNSPTLPRSPADADSADQLANQLERARLSTPPPSAPVPIALPSPVGSTITNFEEEGHRRASRPGTPCRSCGDRYLCPTCGLCGRCGREYAPSPEPEPTPELTPEDSNASTFSGLWSMSSFGNGGVQPRRMLEVTVRGRDVINAAVAGSALGRQFMLSANGVNLLSVDQLRRVGDYFAGVWPNSSDEVPAGTHYSCNGQTAIFRFEIEERDLTGGTAVGYHMAQWAQAALGGMWEHSVAVIQSSEDRSGSA</sequence>
<accession>J6EPH2</accession>
<dbReference type="VEuPathDB" id="FungiDB:A1Q1_05153"/>
<proteinExistence type="predicted"/>
<feature type="region of interest" description="Disordered" evidence="1">
    <location>
        <begin position="1"/>
        <end position="86"/>
    </location>
</feature>
<evidence type="ECO:0000256" key="1">
    <source>
        <dbReference type="SAM" id="MobiDB-lite"/>
    </source>
</evidence>
<evidence type="ECO:0000313" key="2">
    <source>
        <dbReference type="EMBL" id="EJT46324.1"/>
    </source>
</evidence>
<comment type="caution">
    <text evidence="2">The sequence shown here is derived from an EMBL/GenBank/DDBJ whole genome shotgun (WGS) entry which is preliminary data.</text>
</comment>
<reference evidence="2 3" key="1">
    <citation type="journal article" date="2012" name="Eukaryot. Cell">
        <title>Draft genome sequence of CBS 2479, the standard type strain of Trichosporon asahii.</title>
        <authorList>
            <person name="Yang R.Y."/>
            <person name="Li H.T."/>
            <person name="Zhu H."/>
            <person name="Zhou G.P."/>
            <person name="Wang M."/>
            <person name="Wang L."/>
        </authorList>
    </citation>
    <scope>NUCLEOTIDE SEQUENCE [LARGE SCALE GENOMIC DNA]</scope>
    <source>
        <strain evidence="3">ATCC 90039 / CBS 2479 / JCM 2466 / KCTC 7840 / NCYC 2677 / UAMH 7654</strain>
    </source>
</reference>
<dbReference type="HOGENOM" id="CLU_1023743_0_0_1"/>
<name>J6EPH2_TRIAS</name>